<dbReference type="InterPro" id="IPR013792">
    <property type="entry name" value="RNA3'P_cycl/enolpyr_Trfase_a/b"/>
</dbReference>
<dbReference type="InterPro" id="IPR023797">
    <property type="entry name" value="RNA3'_phos_cyclase_dom"/>
</dbReference>
<dbReference type="PANTHER" id="PTHR11096:SF0">
    <property type="entry name" value="RNA 3'-TERMINAL PHOSPHATE CYCLASE"/>
    <property type="match status" value="1"/>
</dbReference>
<gene>
    <name evidence="12" type="primary">Rtca</name>
</gene>
<dbReference type="OrthoDB" id="25029at2759"/>
<dbReference type="GO" id="GO:0005634">
    <property type="term" value="C:nucleus"/>
    <property type="evidence" value="ECO:0007669"/>
    <property type="project" value="TreeGrafter"/>
</dbReference>
<feature type="domain" description="RNA 3'-terminal phosphate cyclase" evidence="9">
    <location>
        <begin position="12"/>
        <end position="343"/>
    </location>
</feature>
<evidence type="ECO:0000256" key="2">
    <source>
        <dbReference type="ARBA" id="ARBA00012725"/>
    </source>
</evidence>
<evidence type="ECO:0000256" key="3">
    <source>
        <dbReference type="ARBA" id="ARBA00021428"/>
    </source>
</evidence>
<dbReference type="AlphaFoldDB" id="A0A9R1U8C0"/>
<accession>A0A9R1U8C0</accession>
<keyword evidence="8" id="KW-0067">ATP-binding</keyword>
<dbReference type="GeneID" id="105272312"/>
<dbReference type="PANTHER" id="PTHR11096">
    <property type="entry name" value="RNA 3' TERMINAL PHOSPHATE CYCLASE"/>
    <property type="match status" value="1"/>
</dbReference>
<dbReference type="InterPro" id="IPR037136">
    <property type="entry name" value="RNA3'_phos_cyclase_dom_sf"/>
</dbReference>
<keyword evidence="5 8" id="KW-0547">Nucleotide-binding</keyword>
<dbReference type="InterPro" id="IPR013791">
    <property type="entry name" value="RNA3'-term_phos_cycl_insert"/>
</dbReference>
<dbReference type="EC" id="6.5.1.4" evidence="2"/>
<dbReference type="Pfam" id="PF05189">
    <property type="entry name" value="RTC_insert"/>
    <property type="match status" value="1"/>
</dbReference>
<dbReference type="KEGG" id="fas:105272312"/>
<evidence type="ECO:0000256" key="7">
    <source>
        <dbReference type="PIRSR" id="PIRSR005378-1"/>
    </source>
</evidence>
<reference evidence="12" key="1">
    <citation type="submission" date="2025-08" db="UniProtKB">
        <authorList>
            <consortium name="RefSeq"/>
        </authorList>
    </citation>
    <scope>IDENTIFICATION</scope>
    <source>
        <strain evidence="12">USDA-PBARC FA_bdor</strain>
        <tissue evidence="12">Whole organism</tissue>
    </source>
</reference>
<evidence type="ECO:0000256" key="6">
    <source>
        <dbReference type="ARBA" id="ARBA00024481"/>
    </source>
</evidence>
<dbReference type="InterPro" id="IPR020719">
    <property type="entry name" value="RNA3'_term_phos_cycl-like_CS"/>
</dbReference>
<dbReference type="InterPro" id="IPR017770">
    <property type="entry name" value="RNA3'_term_phos_cyc_type_1"/>
</dbReference>
<dbReference type="GO" id="GO:0003963">
    <property type="term" value="F:RNA-3'-phosphate cyclase activity"/>
    <property type="evidence" value="ECO:0007669"/>
    <property type="project" value="UniProtKB-EC"/>
</dbReference>
<feature type="active site" description="Tele-AMP-histidine intermediate" evidence="7">
    <location>
        <position position="330"/>
    </location>
</feature>
<dbReference type="PIRSF" id="PIRSF005378">
    <property type="entry name" value="RNA3'_term_phos_cycl_euk"/>
    <property type="match status" value="1"/>
</dbReference>
<feature type="binding site" evidence="8">
    <location>
        <begin position="302"/>
        <end position="306"/>
    </location>
    <ligand>
        <name>ATP</name>
        <dbReference type="ChEBI" id="CHEBI:30616"/>
    </ligand>
</feature>
<evidence type="ECO:0000256" key="8">
    <source>
        <dbReference type="PIRSR" id="PIRSR005378-2"/>
    </source>
</evidence>
<evidence type="ECO:0000256" key="5">
    <source>
        <dbReference type="ARBA" id="ARBA00022741"/>
    </source>
</evidence>
<dbReference type="GO" id="GO:0006396">
    <property type="term" value="P:RNA processing"/>
    <property type="evidence" value="ECO:0007669"/>
    <property type="project" value="InterPro"/>
</dbReference>
<dbReference type="CTD" id="8634"/>
<dbReference type="GO" id="GO:0005524">
    <property type="term" value="F:ATP binding"/>
    <property type="evidence" value="ECO:0007669"/>
    <property type="project" value="UniProtKB-KW"/>
</dbReference>
<dbReference type="RefSeq" id="XP_011312686.1">
    <property type="nucleotide sequence ID" value="XM_011314384.1"/>
</dbReference>
<protein>
    <recommendedName>
        <fullName evidence="3">RNA 3'-terminal phosphate cyclase</fullName>
        <ecNumber evidence="2">6.5.1.4</ecNumber>
    </recommendedName>
</protein>
<evidence type="ECO:0000313" key="11">
    <source>
        <dbReference type="Proteomes" id="UP000694866"/>
    </source>
</evidence>
<comment type="similarity">
    <text evidence="1">Belongs to the RNA 3'-terminal cyclase family. Type 1 subfamily.</text>
</comment>
<feature type="binding site" evidence="8">
    <location>
        <position position="104"/>
    </location>
    <ligand>
        <name>ATP</name>
        <dbReference type="ChEBI" id="CHEBI:30616"/>
    </ligand>
</feature>
<evidence type="ECO:0000256" key="1">
    <source>
        <dbReference type="ARBA" id="ARBA00009206"/>
    </source>
</evidence>
<keyword evidence="11" id="KW-1185">Reference proteome</keyword>
<feature type="domain" description="RNA 3'-terminal phosphate cyclase insert" evidence="10">
    <location>
        <begin position="188"/>
        <end position="281"/>
    </location>
</feature>
<organism evidence="11 12">
    <name type="scientific">Fopius arisanus</name>
    <dbReference type="NCBI Taxonomy" id="64838"/>
    <lineage>
        <taxon>Eukaryota</taxon>
        <taxon>Metazoa</taxon>
        <taxon>Ecdysozoa</taxon>
        <taxon>Arthropoda</taxon>
        <taxon>Hexapoda</taxon>
        <taxon>Insecta</taxon>
        <taxon>Pterygota</taxon>
        <taxon>Neoptera</taxon>
        <taxon>Endopterygota</taxon>
        <taxon>Hymenoptera</taxon>
        <taxon>Apocrita</taxon>
        <taxon>Ichneumonoidea</taxon>
        <taxon>Braconidae</taxon>
        <taxon>Opiinae</taxon>
        <taxon>Fopius</taxon>
    </lineage>
</organism>
<keyword evidence="4" id="KW-0436">Ligase</keyword>
<dbReference type="InterPro" id="IPR036553">
    <property type="entry name" value="RPTC_insert"/>
</dbReference>
<evidence type="ECO:0000313" key="12">
    <source>
        <dbReference type="RefSeq" id="XP_011312686.1"/>
    </source>
</evidence>
<dbReference type="InterPro" id="IPR000228">
    <property type="entry name" value="RNA3'_term_phos_cyc"/>
</dbReference>
<comment type="catalytic activity">
    <reaction evidence="6">
        <text>a 3'-end 3'-phospho-ribonucleotide-RNA + ATP = a 3'-end 2',3'-cyclophospho-ribonucleotide-RNA + AMP + diphosphate</text>
        <dbReference type="Rhea" id="RHEA:23976"/>
        <dbReference type="Rhea" id="RHEA-COMP:10463"/>
        <dbReference type="Rhea" id="RHEA-COMP:10464"/>
        <dbReference type="ChEBI" id="CHEBI:30616"/>
        <dbReference type="ChEBI" id="CHEBI:33019"/>
        <dbReference type="ChEBI" id="CHEBI:83062"/>
        <dbReference type="ChEBI" id="CHEBI:83064"/>
        <dbReference type="ChEBI" id="CHEBI:456215"/>
        <dbReference type="EC" id="6.5.1.4"/>
    </reaction>
</comment>
<dbReference type="SUPFAM" id="SSF55205">
    <property type="entry name" value="EPT/RTPC-like"/>
    <property type="match status" value="1"/>
</dbReference>
<proteinExistence type="inferred from homology"/>
<dbReference type="Proteomes" id="UP000694866">
    <property type="component" value="Unplaced"/>
</dbReference>
<dbReference type="Gene3D" id="3.30.360.20">
    <property type="entry name" value="RNA 3'-terminal phosphate cyclase, insert domain"/>
    <property type="match status" value="1"/>
</dbReference>
<dbReference type="NCBIfam" id="TIGR03399">
    <property type="entry name" value="RNA_3prim_cycl"/>
    <property type="match status" value="1"/>
</dbReference>
<dbReference type="Gene3D" id="3.65.10.20">
    <property type="entry name" value="RNA 3'-terminal phosphate cyclase domain"/>
    <property type="match status" value="1"/>
</dbReference>
<dbReference type="Pfam" id="PF01137">
    <property type="entry name" value="RTC"/>
    <property type="match status" value="1"/>
</dbReference>
<evidence type="ECO:0000259" key="10">
    <source>
        <dbReference type="Pfam" id="PF05189"/>
    </source>
</evidence>
<evidence type="ECO:0000259" key="9">
    <source>
        <dbReference type="Pfam" id="PF01137"/>
    </source>
</evidence>
<sequence length="375" mass="40686">MSDVVKIDGSLGEGGGQVLRIALSISALYGIPFVMDNIRAGRLKPGLAAQHLKGIEIAGDMCNAKINGAYIGSTHLEFYPKSLSEKREFYADTQTAGCISLLAQVAIPIALFLPVDNCPIVLTLRGGTNVPMGPHIEYLTEVFKPCLNKFGGDFDFTVVRRGYYPKGGGEVKFWINPLKNLKPIELINQGRIKGISGWAYVAGSAHLNEAYRMAENTQSSLSTKLKEKGIAVPPINIEAYREDRNVAAGYGSGINVVCHTDTGCVFGGSGLRFIKRDGVNPVQEAVGQIMNPLIHKSCVDTYMEDQLILLMALAKGQSTVSIGSQPITQHTETAIEIAKIMLKDRGLEFRLRNYNKADPTEFVIECKGCGLTNDS</sequence>
<dbReference type="PROSITE" id="PS01287">
    <property type="entry name" value="RTC"/>
    <property type="match status" value="1"/>
</dbReference>
<name>A0A9R1U8C0_9HYME</name>
<evidence type="ECO:0000256" key="4">
    <source>
        <dbReference type="ARBA" id="ARBA00022598"/>
    </source>
</evidence>